<feature type="compositionally biased region" description="Basic residues" evidence="1">
    <location>
        <begin position="47"/>
        <end position="59"/>
    </location>
</feature>
<keyword evidence="3" id="KW-1185">Reference proteome</keyword>
<name>A0ABR0LJW3_9PEZI</name>
<feature type="region of interest" description="Disordered" evidence="1">
    <location>
        <begin position="47"/>
        <end position="141"/>
    </location>
</feature>
<reference evidence="2 3" key="1">
    <citation type="submission" date="2023-08" db="EMBL/GenBank/DDBJ databases">
        <title>Black Yeasts Isolated from many extreme environments.</title>
        <authorList>
            <person name="Coleine C."/>
            <person name="Stajich J.E."/>
            <person name="Selbmann L."/>
        </authorList>
    </citation>
    <scope>NUCLEOTIDE SEQUENCE [LARGE SCALE GENOMIC DNA]</scope>
    <source>
        <strain evidence="2 3">CCFEE 536</strain>
    </source>
</reference>
<sequence length="151" mass="16067">GREEKAGREAEEGGDAQGKSWYLTGFPAHATVDTLALLPTRAHPIHAHAHAHTHAHARTHTAASRIPTHCSDSGTHDSTHGERAMSSPDAREDERCGHDDVNDDDAAAARQLARELECAARAREADDGDGDGDGERASWDTAAFRAAFEGA</sequence>
<feature type="compositionally biased region" description="Basic and acidic residues" evidence="1">
    <location>
        <begin position="112"/>
        <end position="125"/>
    </location>
</feature>
<evidence type="ECO:0000313" key="2">
    <source>
        <dbReference type="EMBL" id="KAK5187949.1"/>
    </source>
</evidence>
<evidence type="ECO:0000313" key="3">
    <source>
        <dbReference type="Proteomes" id="UP001357485"/>
    </source>
</evidence>
<gene>
    <name evidence="2" type="ORF">LTR16_009108</name>
</gene>
<evidence type="ECO:0000256" key="1">
    <source>
        <dbReference type="SAM" id="MobiDB-lite"/>
    </source>
</evidence>
<organism evidence="2 3">
    <name type="scientific">Cryomyces antarcticus</name>
    <dbReference type="NCBI Taxonomy" id="329879"/>
    <lineage>
        <taxon>Eukaryota</taxon>
        <taxon>Fungi</taxon>
        <taxon>Dikarya</taxon>
        <taxon>Ascomycota</taxon>
        <taxon>Pezizomycotina</taxon>
        <taxon>Dothideomycetes</taxon>
        <taxon>Dothideomycetes incertae sedis</taxon>
        <taxon>Cryomyces</taxon>
    </lineage>
</organism>
<accession>A0ABR0LJW3</accession>
<feature type="non-terminal residue" evidence="2">
    <location>
        <position position="1"/>
    </location>
</feature>
<protein>
    <submittedName>
        <fullName evidence="2">Uncharacterized protein</fullName>
    </submittedName>
</protein>
<feature type="compositionally biased region" description="Basic and acidic residues" evidence="1">
    <location>
        <begin position="74"/>
        <end position="100"/>
    </location>
</feature>
<dbReference type="EMBL" id="JAVRRA010018715">
    <property type="protein sequence ID" value="KAK5187949.1"/>
    <property type="molecule type" value="Genomic_DNA"/>
</dbReference>
<comment type="caution">
    <text evidence="2">The sequence shown here is derived from an EMBL/GenBank/DDBJ whole genome shotgun (WGS) entry which is preliminary data.</text>
</comment>
<dbReference type="Proteomes" id="UP001357485">
    <property type="component" value="Unassembled WGS sequence"/>
</dbReference>
<proteinExistence type="predicted"/>